<dbReference type="InterPro" id="IPR011051">
    <property type="entry name" value="RmlC_Cupin_sf"/>
</dbReference>
<feature type="binding site" evidence="8">
    <location>
        <position position="103"/>
    </location>
    <ligand>
        <name>Mn(2+)</name>
        <dbReference type="ChEBI" id="CHEBI:29035"/>
    </ligand>
</feature>
<feature type="domain" description="Cupin type-1" evidence="11">
    <location>
        <begin position="55"/>
        <end position="200"/>
    </location>
</feature>
<dbReference type="CDD" id="cd02241">
    <property type="entry name" value="cupin_OxOx"/>
    <property type="match status" value="1"/>
</dbReference>
<evidence type="ECO:0000256" key="10">
    <source>
        <dbReference type="RuleBase" id="RU366015"/>
    </source>
</evidence>
<dbReference type="GeneID" id="110802720"/>
<name>A0A9R0JAC6_SPIOL</name>
<keyword evidence="10" id="KW-0732">Signal</keyword>
<feature type="binding site" evidence="8">
    <location>
        <position position="105"/>
    </location>
    <ligand>
        <name>Mn(2+)</name>
        <dbReference type="ChEBI" id="CHEBI:29035"/>
    </ligand>
</feature>
<dbReference type="KEGG" id="soe:110802720"/>
<reference evidence="12" key="1">
    <citation type="journal article" date="2021" name="Nat. Commun.">
        <title>Genomic analyses provide insights into spinach domestication and the genetic basis of agronomic traits.</title>
        <authorList>
            <person name="Cai X."/>
            <person name="Sun X."/>
            <person name="Xu C."/>
            <person name="Sun H."/>
            <person name="Wang X."/>
            <person name="Ge C."/>
            <person name="Zhang Z."/>
            <person name="Wang Q."/>
            <person name="Fei Z."/>
            <person name="Jiao C."/>
            <person name="Wang Q."/>
        </authorList>
    </citation>
    <scope>NUCLEOTIDE SEQUENCE [LARGE SCALE GENOMIC DNA]</scope>
    <source>
        <strain evidence="12">cv. Varoflay</strain>
    </source>
</reference>
<comment type="similarity">
    <text evidence="2 10">Belongs to the germin family.</text>
</comment>
<evidence type="ECO:0000313" key="13">
    <source>
        <dbReference type="RefSeq" id="XP_021863866.1"/>
    </source>
</evidence>
<dbReference type="OrthoDB" id="10263073at2759"/>
<gene>
    <name evidence="13" type="primary">LOC110802720</name>
</gene>
<evidence type="ECO:0000256" key="2">
    <source>
        <dbReference type="ARBA" id="ARBA00007456"/>
    </source>
</evidence>
<keyword evidence="6 7" id="KW-0464">Manganese</keyword>
<dbReference type="RefSeq" id="XP_021863866.1">
    <property type="nucleotide sequence ID" value="XM_022008174.1"/>
</dbReference>
<feature type="binding site" evidence="7">
    <location>
        <position position="105"/>
    </location>
    <ligand>
        <name>oxalate</name>
        <dbReference type="ChEBI" id="CHEBI:30623"/>
    </ligand>
</feature>
<feature type="chain" id="PRO_5040548316" description="Germin-like protein" evidence="10">
    <location>
        <begin position="20"/>
        <end position="210"/>
    </location>
</feature>
<dbReference type="AlphaFoldDB" id="A0A9R0JAC6"/>
<evidence type="ECO:0000256" key="1">
    <source>
        <dbReference type="ARBA" id="ARBA00004271"/>
    </source>
</evidence>
<feature type="binding site" evidence="8">
    <location>
        <position position="148"/>
    </location>
    <ligand>
        <name>Mn(2+)</name>
        <dbReference type="ChEBI" id="CHEBI:29035"/>
    </ligand>
</feature>
<evidence type="ECO:0000256" key="6">
    <source>
        <dbReference type="ARBA" id="ARBA00023211"/>
    </source>
</evidence>
<keyword evidence="12" id="KW-1185">Reference proteome</keyword>
<dbReference type="Gene3D" id="2.60.120.10">
    <property type="entry name" value="Jelly Rolls"/>
    <property type="match status" value="1"/>
</dbReference>
<evidence type="ECO:0000256" key="4">
    <source>
        <dbReference type="ARBA" id="ARBA00022525"/>
    </source>
</evidence>
<evidence type="ECO:0000313" key="12">
    <source>
        <dbReference type="Proteomes" id="UP000813463"/>
    </source>
</evidence>
<evidence type="ECO:0000256" key="7">
    <source>
        <dbReference type="PIRSR" id="PIRSR601929-1"/>
    </source>
</evidence>
<keyword evidence="5 7" id="KW-0479">Metal-binding</keyword>
<feature type="binding site" evidence="7">
    <location>
        <position position="109"/>
    </location>
    <ligand>
        <name>oxalate</name>
        <dbReference type="ChEBI" id="CHEBI:30623"/>
    </ligand>
</feature>
<evidence type="ECO:0000256" key="3">
    <source>
        <dbReference type="ARBA" id="ARBA00022523"/>
    </source>
</evidence>
<protein>
    <recommendedName>
        <fullName evidence="10">Germin-like protein</fullName>
    </recommendedName>
</protein>
<reference evidence="13" key="2">
    <citation type="submission" date="2025-08" db="UniProtKB">
        <authorList>
            <consortium name="RefSeq"/>
        </authorList>
    </citation>
    <scope>IDENTIFICATION</scope>
    <source>
        <tissue evidence="13">Leaf</tissue>
    </source>
</reference>
<dbReference type="InterPro" id="IPR014710">
    <property type="entry name" value="RmlC-like_jellyroll"/>
</dbReference>
<dbReference type="Proteomes" id="UP000813463">
    <property type="component" value="Chromosome 1"/>
</dbReference>
<accession>A0A9R0JAC6</accession>
<dbReference type="InterPro" id="IPR006045">
    <property type="entry name" value="Cupin_1"/>
</dbReference>
<dbReference type="PANTHER" id="PTHR31238">
    <property type="entry name" value="GERMIN-LIKE PROTEIN SUBFAMILY 3 MEMBER 3"/>
    <property type="match status" value="1"/>
</dbReference>
<comment type="subcellular location">
    <subcellularLocation>
        <location evidence="1 10">Secreted</location>
        <location evidence="1 10">Extracellular space</location>
        <location evidence="1 10">Apoplast</location>
    </subcellularLocation>
</comment>
<dbReference type="GO" id="GO:0048046">
    <property type="term" value="C:apoplast"/>
    <property type="evidence" value="ECO:0007669"/>
    <property type="project" value="UniProtKB-SubCell"/>
</dbReference>
<dbReference type="Pfam" id="PF00190">
    <property type="entry name" value="Cupin_1"/>
    <property type="match status" value="1"/>
</dbReference>
<keyword evidence="9" id="KW-1015">Disulfide bond</keyword>
<evidence type="ECO:0000259" key="11">
    <source>
        <dbReference type="SMART" id="SM00835"/>
    </source>
</evidence>
<feature type="binding site" evidence="8">
    <location>
        <position position="109"/>
    </location>
    <ligand>
        <name>Mn(2+)</name>
        <dbReference type="ChEBI" id="CHEBI:29035"/>
    </ligand>
</feature>
<sequence>MNILVVFFTFSLLIPLSYTAIEFDYCVGDPKLPTSPIGYSCKDPAQVITDDFVYTGFRGEITTANIFKANVTFAFANTFPALNGLGIAMTKAEIGVGGVIPAHTHRTTEIIVVLKGSIIAGFVDTNNTAYYKRLEVGDVMVFPPTMIHFQVNVGKTPASLYASYNGANPGVQLISPALFASKIPTELVARITFISPLEITRISKILFGTA</sequence>
<dbReference type="InterPro" id="IPR001929">
    <property type="entry name" value="Germin"/>
</dbReference>
<dbReference type="SMART" id="SM00835">
    <property type="entry name" value="Cupin_1"/>
    <property type="match status" value="1"/>
</dbReference>
<organism evidence="12 13">
    <name type="scientific">Spinacia oleracea</name>
    <name type="common">Spinach</name>
    <dbReference type="NCBI Taxonomy" id="3562"/>
    <lineage>
        <taxon>Eukaryota</taxon>
        <taxon>Viridiplantae</taxon>
        <taxon>Streptophyta</taxon>
        <taxon>Embryophyta</taxon>
        <taxon>Tracheophyta</taxon>
        <taxon>Spermatophyta</taxon>
        <taxon>Magnoliopsida</taxon>
        <taxon>eudicotyledons</taxon>
        <taxon>Gunneridae</taxon>
        <taxon>Pentapetalae</taxon>
        <taxon>Caryophyllales</taxon>
        <taxon>Chenopodiaceae</taxon>
        <taxon>Chenopodioideae</taxon>
        <taxon>Anserineae</taxon>
        <taxon>Spinacia</taxon>
    </lineage>
</organism>
<evidence type="ECO:0000256" key="8">
    <source>
        <dbReference type="PIRSR" id="PIRSR601929-2"/>
    </source>
</evidence>
<evidence type="ECO:0000256" key="9">
    <source>
        <dbReference type="PIRSR" id="PIRSR601929-3"/>
    </source>
</evidence>
<dbReference type="GO" id="GO:0030145">
    <property type="term" value="F:manganese ion binding"/>
    <property type="evidence" value="ECO:0007669"/>
    <property type="project" value="UniProtKB-UniRule"/>
</dbReference>
<keyword evidence="4 10" id="KW-0964">Secreted</keyword>
<evidence type="ECO:0000256" key="5">
    <source>
        <dbReference type="ARBA" id="ARBA00022723"/>
    </source>
</evidence>
<feature type="disulfide bond" evidence="9">
    <location>
        <begin position="26"/>
        <end position="41"/>
    </location>
</feature>
<feature type="signal peptide" evidence="10">
    <location>
        <begin position="1"/>
        <end position="19"/>
    </location>
</feature>
<proteinExistence type="inferred from homology"/>
<dbReference type="SUPFAM" id="SSF51182">
    <property type="entry name" value="RmlC-like cupins"/>
    <property type="match status" value="1"/>
</dbReference>
<keyword evidence="3 10" id="KW-0052">Apoplast</keyword>
<dbReference type="GO" id="GO:0031012">
    <property type="term" value="C:extracellular matrix"/>
    <property type="evidence" value="ECO:0000318"/>
    <property type="project" value="GO_Central"/>
</dbReference>
<dbReference type="PRINTS" id="PR00325">
    <property type="entry name" value="GERMIN"/>
</dbReference>